<dbReference type="EMBL" id="FWXT01000001">
    <property type="protein sequence ID" value="SMC44253.1"/>
    <property type="molecule type" value="Genomic_DNA"/>
</dbReference>
<organism evidence="1 2">
    <name type="scientific">Pedobacter africanus</name>
    <dbReference type="NCBI Taxonomy" id="151894"/>
    <lineage>
        <taxon>Bacteria</taxon>
        <taxon>Pseudomonadati</taxon>
        <taxon>Bacteroidota</taxon>
        <taxon>Sphingobacteriia</taxon>
        <taxon>Sphingobacteriales</taxon>
        <taxon>Sphingobacteriaceae</taxon>
        <taxon>Pedobacter</taxon>
    </lineage>
</organism>
<keyword evidence="2" id="KW-1185">Reference proteome</keyword>
<dbReference type="STRING" id="151894.SAMN04488524_0432"/>
<dbReference type="Proteomes" id="UP000192756">
    <property type="component" value="Unassembled WGS sequence"/>
</dbReference>
<protein>
    <submittedName>
        <fullName evidence="1">Uncharacterized protein</fullName>
    </submittedName>
</protein>
<name>A0A1W1Z766_9SPHI</name>
<evidence type="ECO:0000313" key="1">
    <source>
        <dbReference type="EMBL" id="SMC44253.1"/>
    </source>
</evidence>
<evidence type="ECO:0000313" key="2">
    <source>
        <dbReference type="Proteomes" id="UP000192756"/>
    </source>
</evidence>
<dbReference type="AlphaFoldDB" id="A0A1W1Z766"/>
<gene>
    <name evidence="1" type="ORF">SAMN04488524_0432</name>
</gene>
<sequence length="131" mass="15737">MGYQRNYRAITSERPYWQNDYNDVTALLHEKLQNFIRLNARLRENIDRKSKFLQIRNSEIYINLNELKPQYQFKFIIVDFQKYCDNFIAVLEPVFASFLSEIQHDAHSFIFKFSLGPDNCVKYKTIMAARP</sequence>
<dbReference type="RefSeq" id="WP_084236776.1">
    <property type="nucleotide sequence ID" value="NZ_FWXT01000001.1"/>
</dbReference>
<accession>A0A1W1Z766</accession>
<reference evidence="2" key="1">
    <citation type="submission" date="2017-04" db="EMBL/GenBank/DDBJ databases">
        <authorList>
            <person name="Varghese N."/>
            <person name="Submissions S."/>
        </authorList>
    </citation>
    <scope>NUCLEOTIDE SEQUENCE [LARGE SCALE GENOMIC DNA]</scope>
    <source>
        <strain evidence="2">DSM 12126</strain>
    </source>
</reference>
<dbReference type="OrthoDB" id="770298at2"/>
<proteinExistence type="predicted"/>